<gene>
    <name evidence="2" type="ORF">ACFQVD_26675</name>
</gene>
<evidence type="ECO:0000313" key="3">
    <source>
        <dbReference type="Proteomes" id="UP001596514"/>
    </source>
</evidence>
<protein>
    <submittedName>
        <fullName evidence="2">Uncharacterized protein</fullName>
    </submittedName>
</protein>
<dbReference type="Proteomes" id="UP001596514">
    <property type="component" value="Unassembled WGS sequence"/>
</dbReference>
<dbReference type="RefSeq" id="WP_343981913.1">
    <property type="nucleotide sequence ID" value="NZ_BAAAGK010000233.1"/>
</dbReference>
<feature type="coiled-coil region" evidence="1">
    <location>
        <begin position="17"/>
        <end position="51"/>
    </location>
</feature>
<proteinExistence type="predicted"/>
<keyword evidence="3" id="KW-1185">Reference proteome</keyword>
<reference evidence="3" key="1">
    <citation type="journal article" date="2019" name="Int. J. Syst. Evol. Microbiol.">
        <title>The Global Catalogue of Microorganisms (GCM) 10K type strain sequencing project: providing services to taxonomists for standard genome sequencing and annotation.</title>
        <authorList>
            <consortium name="The Broad Institute Genomics Platform"/>
            <consortium name="The Broad Institute Genome Sequencing Center for Infectious Disease"/>
            <person name="Wu L."/>
            <person name="Ma J."/>
        </authorList>
    </citation>
    <scope>NUCLEOTIDE SEQUENCE [LARGE SCALE GENOMIC DNA]</scope>
    <source>
        <strain evidence="3">JCM 10083</strain>
    </source>
</reference>
<keyword evidence="1" id="KW-0175">Coiled coil</keyword>
<dbReference type="EMBL" id="JBHTEE010000001">
    <property type="protein sequence ID" value="MFC7603704.1"/>
    <property type="molecule type" value="Genomic_DNA"/>
</dbReference>
<accession>A0ABW2T5Q1</accession>
<name>A0ABW2T5Q1_9ACTN</name>
<organism evidence="2 3">
    <name type="scientific">Streptosporangium amethystogenes subsp. fukuiense</name>
    <dbReference type="NCBI Taxonomy" id="698418"/>
    <lineage>
        <taxon>Bacteria</taxon>
        <taxon>Bacillati</taxon>
        <taxon>Actinomycetota</taxon>
        <taxon>Actinomycetes</taxon>
        <taxon>Streptosporangiales</taxon>
        <taxon>Streptosporangiaceae</taxon>
        <taxon>Streptosporangium</taxon>
    </lineage>
</organism>
<evidence type="ECO:0000313" key="2">
    <source>
        <dbReference type="EMBL" id="MFC7603704.1"/>
    </source>
</evidence>
<comment type="caution">
    <text evidence="2">The sequence shown here is derived from an EMBL/GenBank/DDBJ whole genome shotgun (WGS) entry which is preliminary data.</text>
</comment>
<evidence type="ECO:0000256" key="1">
    <source>
        <dbReference type="SAM" id="Coils"/>
    </source>
</evidence>
<sequence length="91" mass="10274">MRRDERERIAAVRDEEMTALRRQRDTAEAGIAHLEKRIVYLEGRAEKAEAALARARTLAGAMLHEAYCAGHPDAGRWRAEYAALDSPETPR</sequence>